<keyword evidence="5" id="KW-0328">Glycosyltransferase</keyword>
<reference evidence="14" key="1">
    <citation type="submission" date="2023-12" db="EMBL/GenBank/DDBJ databases">
        <title>Genome assembly of Anisodus tanguticus.</title>
        <authorList>
            <person name="Wang Y.-J."/>
        </authorList>
    </citation>
    <scope>NUCLEOTIDE SEQUENCE</scope>
    <source>
        <strain evidence="14">KB-2021</strain>
        <tissue evidence="14">Leaf</tissue>
    </source>
</reference>
<evidence type="ECO:0000313" key="15">
    <source>
        <dbReference type="Proteomes" id="UP001291623"/>
    </source>
</evidence>
<keyword evidence="6" id="KW-0808">Transferase</keyword>
<organism evidence="14 15">
    <name type="scientific">Anisodus tanguticus</name>
    <dbReference type="NCBI Taxonomy" id="243964"/>
    <lineage>
        <taxon>Eukaryota</taxon>
        <taxon>Viridiplantae</taxon>
        <taxon>Streptophyta</taxon>
        <taxon>Embryophyta</taxon>
        <taxon>Tracheophyta</taxon>
        <taxon>Spermatophyta</taxon>
        <taxon>Magnoliopsida</taxon>
        <taxon>eudicotyledons</taxon>
        <taxon>Gunneridae</taxon>
        <taxon>Pentapetalae</taxon>
        <taxon>asterids</taxon>
        <taxon>lamiids</taxon>
        <taxon>Solanales</taxon>
        <taxon>Solanaceae</taxon>
        <taxon>Solanoideae</taxon>
        <taxon>Hyoscyameae</taxon>
        <taxon>Anisodus</taxon>
    </lineage>
</organism>
<feature type="transmembrane region" description="Helical" evidence="11">
    <location>
        <begin position="353"/>
        <end position="370"/>
    </location>
</feature>
<gene>
    <name evidence="14" type="ORF">RND71_019385</name>
</gene>
<keyword evidence="9 11" id="KW-0472">Membrane</keyword>
<dbReference type="PANTHER" id="PTHR13018">
    <property type="entry name" value="PROBABLE MEMBRANE PROTEIN DUF221-RELATED"/>
    <property type="match status" value="1"/>
</dbReference>
<feature type="domain" description="CSC1/OSCA1-like N-terminal transmembrane" evidence="13">
    <location>
        <begin position="3"/>
        <end position="72"/>
    </location>
</feature>
<proteinExistence type="inferred from homology"/>
<dbReference type="Pfam" id="PF02485">
    <property type="entry name" value="Branch"/>
    <property type="match status" value="2"/>
</dbReference>
<dbReference type="PANTHER" id="PTHR13018:SF93">
    <property type="entry name" value="PROTEIN OSCA1"/>
    <property type="match status" value="1"/>
</dbReference>
<keyword evidence="4" id="KW-0813">Transport</keyword>
<dbReference type="EMBL" id="JAVYJV010000010">
    <property type="protein sequence ID" value="KAK4360433.1"/>
    <property type="molecule type" value="Genomic_DNA"/>
</dbReference>
<feature type="domain" description="CSC1/OSCA1-like 7TM region" evidence="12">
    <location>
        <begin position="132"/>
        <end position="368"/>
    </location>
</feature>
<name>A0AAE1RYW9_9SOLA</name>
<feature type="transmembrane region" description="Helical" evidence="11">
    <location>
        <begin position="376"/>
        <end position="394"/>
    </location>
</feature>
<dbReference type="Proteomes" id="UP001291623">
    <property type="component" value="Unassembled WGS sequence"/>
</dbReference>
<dbReference type="Pfam" id="PF02714">
    <property type="entry name" value="RSN1_7TM"/>
    <property type="match status" value="1"/>
</dbReference>
<evidence type="ECO:0000256" key="3">
    <source>
        <dbReference type="ARBA" id="ARBA00007779"/>
    </source>
</evidence>
<accession>A0AAE1RYW9</accession>
<dbReference type="InterPro" id="IPR003864">
    <property type="entry name" value="CSC1/OSCA1-like_7TM"/>
</dbReference>
<evidence type="ECO:0000256" key="1">
    <source>
        <dbReference type="ARBA" id="ARBA00004141"/>
    </source>
</evidence>
<evidence type="ECO:0000313" key="14">
    <source>
        <dbReference type="EMBL" id="KAK4360433.1"/>
    </source>
</evidence>
<evidence type="ECO:0000256" key="4">
    <source>
        <dbReference type="ARBA" id="ARBA00022448"/>
    </source>
</evidence>
<dbReference type="Pfam" id="PF13967">
    <property type="entry name" value="RSN1_TM"/>
    <property type="match status" value="1"/>
</dbReference>
<comment type="subcellular location">
    <subcellularLocation>
        <location evidence="1">Membrane</location>
        <topology evidence="1">Multi-pass membrane protein</topology>
    </subcellularLocation>
    <subcellularLocation>
        <location evidence="2">Membrane</location>
        <topology evidence="2">Single-pass type II membrane protein</topology>
    </subcellularLocation>
</comment>
<evidence type="ECO:0000256" key="10">
    <source>
        <dbReference type="ARBA" id="ARBA00023180"/>
    </source>
</evidence>
<feature type="transmembrane region" description="Helical" evidence="11">
    <location>
        <begin position="152"/>
        <end position="172"/>
    </location>
</feature>
<evidence type="ECO:0000256" key="5">
    <source>
        <dbReference type="ARBA" id="ARBA00022676"/>
    </source>
</evidence>
<evidence type="ECO:0000256" key="9">
    <source>
        <dbReference type="ARBA" id="ARBA00023136"/>
    </source>
</evidence>
<dbReference type="GO" id="GO:0005886">
    <property type="term" value="C:plasma membrane"/>
    <property type="evidence" value="ECO:0007669"/>
    <property type="project" value="TreeGrafter"/>
</dbReference>
<protein>
    <submittedName>
        <fullName evidence="14">Uncharacterized protein</fullName>
    </submittedName>
</protein>
<evidence type="ECO:0000256" key="8">
    <source>
        <dbReference type="ARBA" id="ARBA00022989"/>
    </source>
</evidence>
<feature type="transmembrane region" description="Helical" evidence="11">
    <location>
        <begin position="67"/>
        <end position="90"/>
    </location>
</feature>
<feature type="transmembrane region" description="Helical" evidence="11">
    <location>
        <begin position="192"/>
        <end position="211"/>
    </location>
</feature>
<feature type="transmembrane region" description="Helical" evidence="11">
    <location>
        <begin position="297"/>
        <end position="327"/>
    </location>
</feature>
<dbReference type="GO" id="GO:0016757">
    <property type="term" value="F:glycosyltransferase activity"/>
    <property type="evidence" value="ECO:0007669"/>
    <property type="project" value="UniProtKB-KW"/>
</dbReference>
<comment type="similarity">
    <text evidence="3">Belongs to the CSC1 (TC 1.A.17) family.</text>
</comment>
<evidence type="ECO:0000256" key="11">
    <source>
        <dbReference type="SAM" id="Phobius"/>
    </source>
</evidence>
<comment type="caution">
    <text evidence="14">The sequence shown here is derived from an EMBL/GenBank/DDBJ whole genome shotgun (WGS) entry which is preliminary data.</text>
</comment>
<keyword evidence="10" id="KW-0325">Glycoprotein</keyword>
<dbReference type="GO" id="GO:0005227">
    <property type="term" value="F:calcium-activated cation channel activity"/>
    <property type="evidence" value="ECO:0007669"/>
    <property type="project" value="InterPro"/>
</dbReference>
<keyword evidence="8 11" id="KW-1133">Transmembrane helix</keyword>
<dbReference type="AlphaFoldDB" id="A0AAE1RYW9"/>
<dbReference type="InterPro" id="IPR032880">
    <property type="entry name" value="CSC1/OSCA1-like_N"/>
</dbReference>
<evidence type="ECO:0000259" key="12">
    <source>
        <dbReference type="Pfam" id="PF02714"/>
    </source>
</evidence>
<evidence type="ECO:0000256" key="6">
    <source>
        <dbReference type="ARBA" id="ARBA00022679"/>
    </source>
</evidence>
<keyword evidence="7 11" id="KW-0812">Transmembrane</keyword>
<dbReference type="InterPro" id="IPR003406">
    <property type="entry name" value="Glyco_trans_14"/>
</dbReference>
<keyword evidence="15" id="KW-1185">Reference proteome</keyword>
<evidence type="ECO:0000259" key="13">
    <source>
        <dbReference type="Pfam" id="PF13967"/>
    </source>
</evidence>
<sequence>MTVYFPKWYLKGLRDNPLQSGGFVKKVVNLDWRAYIRFLNWVPDALKMPELELIDHAGLDSAVYLHIYLLGFWTHIIMAYASTVWTCFVLQKEYVKVEAMRLQFLASEKRRPDQFTIAEERERVKNDPKSIMPAAFVSFKTRPFIKSFIQGFLPGIALKIFLIFLPTILMLMSKFEGWESISVLERRSASKYYIFNFVNVFLGSIIAGAAFDQLNNFLHQSTNEIPKTICVAIPMKATFFYIMVDGWAGFAGEILRLKPLIIFHLKNFFLVKTERDREKAMDPGSLDFNTGELQIQLYFLLGLVYAVVMPFLRPFILVFFGLAYIVFHHQIINVYHQKYESGAAFWPDVHRRIIFALVFSHLSLLGLLSTKCVAQSTPFLIALPVLTIAFHFFCKGRYQPTFTRYPPQVGWGEASMIEAERLSLEEALKDPANRRFVLLSERKHAEVVADDDVVFPVFKMFCKRSHNYIPDEHYVQTLLAMHDCEGELEPRTITYTQWNQSATNMDKSSWHPMTFSYADAGPEQIKRIKVYLEGTYIVFDSLPLVNDVM</sequence>
<evidence type="ECO:0000256" key="7">
    <source>
        <dbReference type="ARBA" id="ARBA00022692"/>
    </source>
</evidence>
<dbReference type="InterPro" id="IPR045122">
    <property type="entry name" value="Csc1-like"/>
</dbReference>
<evidence type="ECO:0000256" key="2">
    <source>
        <dbReference type="ARBA" id="ARBA00004606"/>
    </source>
</evidence>